<dbReference type="AlphaFoldDB" id="A0A078M6T9"/>
<feature type="domain" description="RCK C-terminal" evidence="5">
    <location>
        <begin position="126"/>
        <end position="211"/>
    </location>
</feature>
<dbReference type="EMBL" id="LN483074">
    <property type="protein sequence ID" value="CEA01082.1"/>
    <property type="molecule type" value="Genomic_DNA"/>
</dbReference>
<evidence type="ECO:0000259" key="4">
    <source>
        <dbReference type="PROSITE" id="PS50949"/>
    </source>
</evidence>
<sequence length="212" mass="23652">MVVEKKRVPVRQPKYQKIAADIATKIVEGRYIVGEKIYARSSLASQYGVSAETARRAVAVLQDLEIVEATKGSGVVITSSENAAAFVHQYGDVQSVHELQSDLLSSVVRQREELTELEHTLTQLIERTDRFKAINPFVPFQIVITEQAAHCGESLQTLNFWHNTSATIVGIKNGQEMLLSPGPYATFNVGDTIYFIGNESCFERVKNFLFKN</sequence>
<dbReference type="Pfam" id="PF00392">
    <property type="entry name" value="GntR"/>
    <property type="match status" value="1"/>
</dbReference>
<name>A0A078M6T9_9BACL</name>
<dbReference type="Pfam" id="PF02080">
    <property type="entry name" value="TrkA_C"/>
    <property type="match status" value="1"/>
</dbReference>
<dbReference type="InterPro" id="IPR006037">
    <property type="entry name" value="RCK_C"/>
</dbReference>
<dbReference type="CDD" id="cd07377">
    <property type="entry name" value="WHTH_GntR"/>
    <property type="match status" value="1"/>
</dbReference>
<dbReference type="GO" id="GO:0045892">
    <property type="term" value="P:negative regulation of DNA-templated transcription"/>
    <property type="evidence" value="ECO:0007669"/>
    <property type="project" value="TreeGrafter"/>
</dbReference>
<dbReference type="GO" id="GO:0003677">
    <property type="term" value="F:DNA binding"/>
    <property type="evidence" value="ECO:0007669"/>
    <property type="project" value="UniProtKB-KW"/>
</dbReference>
<accession>A0A078M6T9</accession>
<dbReference type="Gene3D" id="3.30.70.1450">
    <property type="entry name" value="Regulator of K+ conductance, C-terminal domain"/>
    <property type="match status" value="1"/>
</dbReference>
<dbReference type="PANTHER" id="PTHR44846">
    <property type="entry name" value="MANNOSYL-D-GLYCERATE TRANSPORT/METABOLISM SYSTEM REPRESSOR MNGR-RELATED"/>
    <property type="match status" value="1"/>
</dbReference>
<dbReference type="GO" id="GO:0008324">
    <property type="term" value="F:monoatomic cation transmembrane transporter activity"/>
    <property type="evidence" value="ECO:0007669"/>
    <property type="project" value="InterPro"/>
</dbReference>
<evidence type="ECO:0000259" key="5">
    <source>
        <dbReference type="PROSITE" id="PS51202"/>
    </source>
</evidence>
<dbReference type="SMART" id="SM00345">
    <property type="entry name" value="HTH_GNTR"/>
    <property type="match status" value="1"/>
</dbReference>
<keyword evidence="3" id="KW-0804">Transcription</keyword>
<feature type="domain" description="HTH gntR-type" evidence="4">
    <location>
        <begin position="12"/>
        <end position="80"/>
    </location>
</feature>
<dbReference type="InterPro" id="IPR036388">
    <property type="entry name" value="WH-like_DNA-bd_sf"/>
</dbReference>
<evidence type="ECO:0000256" key="3">
    <source>
        <dbReference type="ARBA" id="ARBA00023163"/>
    </source>
</evidence>
<evidence type="ECO:0000313" key="6">
    <source>
        <dbReference type="EMBL" id="CEA01082.1"/>
    </source>
</evidence>
<organism evidence="6">
    <name type="scientific">Metalysinibacillus saudimassiliensis</name>
    <dbReference type="NCBI Taxonomy" id="1461583"/>
    <lineage>
        <taxon>Bacteria</taxon>
        <taxon>Bacillati</taxon>
        <taxon>Bacillota</taxon>
        <taxon>Bacilli</taxon>
        <taxon>Bacillales</taxon>
        <taxon>Caryophanaceae</taxon>
        <taxon>Metalysinibacillus</taxon>
    </lineage>
</organism>
<dbReference type="HOGENOM" id="CLU_112362_0_0_9"/>
<gene>
    <name evidence="6" type="ORF">BN1050_00783</name>
</gene>
<evidence type="ECO:0000256" key="1">
    <source>
        <dbReference type="ARBA" id="ARBA00023015"/>
    </source>
</evidence>
<keyword evidence="1" id="KW-0805">Transcription regulation</keyword>
<protein>
    <submittedName>
        <fullName evidence="6">DNA-binding transcriptional repressor ExuR</fullName>
    </submittedName>
</protein>
<keyword evidence="2 6" id="KW-0238">DNA-binding</keyword>
<dbReference type="SUPFAM" id="SSF46785">
    <property type="entry name" value="Winged helix' DNA-binding domain"/>
    <property type="match status" value="1"/>
</dbReference>
<dbReference type="SUPFAM" id="SSF116726">
    <property type="entry name" value="TrkA C-terminal domain-like"/>
    <property type="match status" value="1"/>
</dbReference>
<dbReference type="InterPro" id="IPR000524">
    <property type="entry name" value="Tscrpt_reg_HTH_GntR"/>
</dbReference>
<proteinExistence type="predicted"/>
<dbReference type="PATRIC" id="fig|1461583.4.peg.745"/>
<dbReference type="InterPro" id="IPR050679">
    <property type="entry name" value="Bact_HTH_transcr_reg"/>
</dbReference>
<reference evidence="6" key="1">
    <citation type="submission" date="2014-07" db="EMBL/GenBank/DDBJ databases">
        <authorList>
            <person name="Urmite Genomes Urmite Genomes"/>
        </authorList>
    </citation>
    <scope>NUCLEOTIDE SEQUENCE</scope>
    <source>
        <strain evidence="6">13S34_air</strain>
    </source>
</reference>
<evidence type="ECO:0000256" key="2">
    <source>
        <dbReference type="ARBA" id="ARBA00023125"/>
    </source>
</evidence>
<dbReference type="PROSITE" id="PS50949">
    <property type="entry name" value="HTH_GNTR"/>
    <property type="match status" value="1"/>
</dbReference>
<dbReference type="Gene3D" id="1.10.10.10">
    <property type="entry name" value="Winged helix-like DNA-binding domain superfamily/Winged helix DNA-binding domain"/>
    <property type="match status" value="1"/>
</dbReference>
<dbReference type="GO" id="GO:0003700">
    <property type="term" value="F:DNA-binding transcription factor activity"/>
    <property type="evidence" value="ECO:0007669"/>
    <property type="project" value="InterPro"/>
</dbReference>
<dbReference type="PANTHER" id="PTHR44846:SF17">
    <property type="entry name" value="GNTR-FAMILY TRANSCRIPTIONAL REGULATOR"/>
    <property type="match status" value="1"/>
</dbReference>
<dbReference type="InterPro" id="IPR036721">
    <property type="entry name" value="RCK_C_sf"/>
</dbReference>
<dbReference type="GO" id="GO:0006813">
    <property type="term" value="P:potassium ion transport"/>
    <property type="evidence" value="ECO:0007669"/>
    <property type="project" value="InterPro"/>
</dbReference>
<dbReference type="PROSITE" id="PS51202">
    <property type="entry name" value="RCK_C"/>
    <property type="match status" value="1"/>
</dbReference>
<dbReference type="InterPro" id="IPR036390">
    <property type="entry name" value="WH_DNA-bd_sf"/>
</dbReference>